<gene>
    <name evidence="3" type="ORF">GMO17_17955</name>
</gene>
<organism evidence="3 4">
    <name type="scientific">Pseudomonas coronafaciens pv. coronafaciens</name>
    <dbReference type="NCBI Taxonomy" id="235275"/>
    <lineage>
        <taxon>Bacteria</taxon>
        <taxon>Pseudomonadati</taxon>
        <taxon>Pseudomonadota</taxon>
        <taxon>Gammaproteobacteria</taxon>
        <taxon>Pseudomonadales</taxon>
        <taxon>Pseudomonadaceae</taxon>
        <taxon>Pseudomonas</taxon>
        <taxon>Pseudomonas coronafaciens</taxon>
    </lineage>
</organism>
<dbReference type="AlphaFoldDB" id="A0AAE6QHM6"/>
<dbReference type="Pfam" id="PF09718">
    <property type="entry name" value="Tape_meas_lam_C"/>
    <property type="match status" value="1"/>
</dbReference>
<protein>
    <submittedName>
        <fullName evidence="3">Phage tail tape measure protein</fullName>
    </submittedName>
</protein>
<keyword evidence="1" id="KW-0175">Coiled coil</keyword>
<evidence type="ECO:0000256" key="1">
    <source>
        <dbReference type="SAM" id="Coils"/>
    </source>
</evidence>
<evidence type="ECO:0000313" key="3">
    <source>
        <dbReference type="EMBL" id="QGT82921.1"/>
    </source>
</evidence>
<name>A0AAE6QHM6_9PSED</name>
<reference evidence="3 4" key="1">
    <citation type="submission" date="2019-11" db="EMBL/GenBank/DDBJ databases">
        <title>Complete genome sequence of Pseudomonas syringae pv. coronafaciens isolate B19001 originated in imported oat cereal.</title>
        <authorList>
            <person name="Kim S.M."/>
            <person name="Lee B.C."/>
            <person name="Seo S.J."/>
            <person name="Lee J.E."/>
            <person name="Choi N.J."/>
            <person name="Park J.H."/>
        </authorList>
    </citation>
    <scope>NUCLEOTIDE SEQUENCE [LARGE SCALE GENOMIC DNA]</scope>
    <source>
        <strain evidence="3 4">B19001</strain>
    </source>
</reference>
<accession>A0AAE6QHM6</accession>
<proteinExistence type="predicted"/>
<dbReference type="RefSeq" id="WP_191892665.1">
    <property type="nucleotide sequence ID" value="NZ_CP046441.1"/>
</dbReference>
<evidence type="ECO:0000313" key="4">
    <source>
        <dbReference type="Proteomes" id="UP000423413"/>
    </source>
</evidence>
<feature type="coiled-coil region" evidence="1">
    <location>
        <begin position="473"/>
        <end position="500"/>
    </location>
</feature>
<evidence type="ECO:0000259" key="2">
    <source>
        <dbReference type="Pfam" id="PF09718"/>
    </source>
</evidence>
<dbReference type="NCBIfam" id="TIGR01541">
    <property type="entry name" value="tape_meas_lam_C"/>
    <property type="match status" value="1"/>
</dbReference>
<sequence>MSKSLGTLTLDLVARIGSFTGPLDRASQEAKKRNAEIAKSFESLAKGVGVAIAGVPAALTGLVAYTASSAKEISNLAALAGLGTTEFQKYAAGAKTVGVEQDKLADIFKDTNDKLGDFFNTGGGELKDFFEVIAPKVGVTAESFKKLNSAEALQLYVSSLEKANVSQAEMTFYMEGIADEASALVPLLRNGGKQFKDLGEAAESAGAILSVQTIAISKEFSSELAGLIQNLQGAKNKIADDFMPVVQQMTKDLNESVKAGGGVTKVVGEIGESLVTATAFVVSAGDGIVRVFKIVSDTLIGMFSTAVGYIQKLDSSGQAAFSQLSFGDVSKEFAANAREMEEAAKISFGVAAQAASGLKETIEAPMAGEAIKKYIADARDAAAEYQRLFGGTGFSDQGGKGSGVDSKALEAAKQAAKDAASAAKKLSDTVKGSETDLQRQIALINTSTDAQKNATEVDKIRFEVASGKLVGINAVQQKRLEGLASELDALQKLKVANEEEAKAVSFLATLKDENASVGAGFDMELAGAGMGDKARDRLKQDMAILEDYARKAADLQAQRNSGDISAELYANETDMLSEALAERMVIQQDYYNQLDEAQSNWMAGVNDAWQHYVDAAENYSAIAADFVSGSLDDLTGGLGNVFSDVVTGAKDAGDAIADFTGNMSKSVINALSDMAAQWLIYQGIQLLVGKSGQSAAATGLIANAQAASAQAALNAYASTAGIPLIGPAAAPAAALAAAAATAPMVASVSASALMGMAHNGIDNIPKEGTWLLDRGERVLNPNQNRDLTSYLADKSGTGGVGGTPITINAPVTVQAQPGVSDADAMRQGKAAGEALAQEVRSVLQREMGQGGLLWRRVA</sequence>
<dbReference type="Proteomes" id="UP000423413">
    <property type="component" value="Chromosome"/>
</dbReference>
<feature type="domain" description="Bacteriophage tail tape measure C-terminal" evidence="2">
    <location>
        <begin position="600"/>
        <end position="684"/>
    </location>
</feature>
<dbReference type="InterPro" id="IPR006431">
    <property type="entry name" value="Phage_tape_meas_C"/>
</dbReference>
<dbReference type="EMBL" id="CP046441">
    <property type="protein sequence ID" value="QGT82921.1"/>
    <property type="molecule type" value="Genomic_DNA"/>
</dbReference>